<accession>A0A1N7RY97</accession>
<organism evidence="1 2">
    <name type="scientific">Paraburkholderia ribeironis</name>
    <dbReference type="NCBI Taxonomy" id="1247936"/>
    <lineage>
        <taxon>Bacteria</taxon>
        <taxon>Pseudomonadati</taxon>
        <taxon>Pseudomonadota</taxon>
        <taxon>Betaproteobacteria</taxon>
        <taxon>Burkholderiales</taxon>
        <taxon>Burkholderiaceae</taxon>
        <taxon>Paraburkholderia</taxon>
    </lineage>
</organism>
<keyword evidence="2" id="KW-1185">Reference proteome</keyword>
<proteinExistence type="predicted"/>
<dbReference type="Proteomes" id="UP000187012">
    <property type="component" value="Unassembled WGS sequence"/>
</dbReference>
<gene>
    <name evidence="1" type="ORF">BN2475_240072</name>
</gene>
<evidence type="ECO:0000313" key="1">
    <source>
        <dbReference type="EMBL" id="SIT40108.1"/>
    </source>
</evidence>
<sequence length="91" mass="10568">MRAGSPCPHRRRHKRLRPFMSRDHRQFLRGDLQLAMLNMPQPCLPLRSITAVHLLRILAVHLLGILLHCGWFKDSLQALTEEVVWARAVRG</sequence>
<protein>
    <submittedName>
        <fullName evidence="1">Uncharacterized protein</fullName>
    </submittedName>
</protein>
<dbReference type="AlphaFoldDB" id="A0A1N7RY97"/>
<reference evidence="1 2" key="1">
    <citation type="submission" date="2016-12" db="EMBL/GenBank/DDBJ databases">
        <authorList>
            <person name="Song W.-J."/>
            <person name="Kurnit D.M."/>
        </authorList>
    </citation>
    <scope>NUCLEOTIDE SEQUENCE [LARGE SCALE GENOMIC DNA]</scope>
    <source>
        <strain evidence="1 2">STM7296</strain>
    </source>
</reference>
<evidence type="ECO:0000313" key="2">
    <source>
        <dbReference type="Proteomes" id="UP000187012"/>
    </source>
</evidence>
<name>A0A1N7RY97_9BURK</name>
<dbReference type="EMBL" id="CYGX02000024">
    <property type="protein sequence ID" value="SIT40108.1"/>
    <property type="molecule type" value="Genomic_DNA"/>
</dbReference>